<sequence>MAEVPFIAIEGPIGIGKTSLAKKLSSHFNYHLLKEIVEENPFLGKFYDDIEEWSFQTEMFFLCNRFKQLEDIDKKYLKENKAVIADYHISKNMIFARRTLQEGKLEKYEQIYQILTEDMPAPNMLIYLNASLDTILERIHKRGRDIEQNIKASYLEQLRNDYEDYMNAFERLHPNIPVIRINGDTTDFIQYQQDLDCIIETVTKHLAVAGGIKMKGNQ</sequence>
<evidence type="ECO:0000256" key="2">
    <source>
        <dbReference type="ARBA" id="ARBA00022679"/>
    </source>
</evidence>
<dbReference type="PIRSF" id="PIRSF000705">
    <property type="entry name" value="DNK"/>
    <property type="match status" value="1"/>
</dbReference>
<dbReference type="InterPro" id="IPR050566">
    <property type="entry name" value="Deoxyribonucleoside_kinase"/>
</dbReference>
<dbReference type="CDD" id="cd01673">
    <property type="entry name" value="dNK"/>
    <property type="match status" value="1"/>
</dbReference>
<feature type="binding site" evidence="7">
    <location>
        <begin position="11"/>
        <end position="19"/>
    </location>
    <ligand>
        <name>ATP</name>
        <dbReference type="ChEBI" id="CHEBI:30616"/>
    </ligand>
</feature>
<dbReference type="GO" id="GO:0005737">
    <property type="term" value="C:cytoplasm"/>
    <property type="evidence" value="ECO:0007669"/>
    <property type="project" value="TreeGrafter"/>
</dbReference>
<dbReference type="OrthoDB" id="9776634at2"/>
<feature type="binding site" evidence="7">
    <location>
        <begin position="138"/>
        <end position="142"/>
    </location>
    <ligand>
        <name>ATP</name>
        <dbReference type="ChEBI" id="CHEBI:30616"/>
    </ligand>
</feature>
<accession>A0A9X0YTX8</accession>
<evidence type="ECO:0000256" key="6">
    <source>
        <dbReference type="PIRSR" id="PIRSR000705-1"/>
    </source>
</evidence>
<dbReference type="FunFam" id="3.40.50.300:FF:000659">
    <property type="entry name" value="Deoxyguanosine kinase"/>
    <property type="match status" value="1"/>
</dbReference>
<dbReference type="AlphaFoldDB" id="A0A9X0YTX8"/>
<dbReference type="Pfam" id="PF01712">
    <property type="entry name" value="dNK"/>
    <property type="match status" value="1"/>
</dbReference>
<dbReference type="SUPFAM" id="SSF52540">
    <property type="entry name" value="P-loop containing nucleoside triphosphate hydrolases"/>
    <property type="match status" value="1"/>
</dbReference>
<dbReference type="PANTHER" id="PTHR10513">
    <property type="entry name" value="DEOXYNUCLEOSIDE KINASE"/>
    <property type="match status" value="1"/>
</dbReference>
<dbReference type="InterPro" id="IPR027417">
    <property type="entry name" value="P-loop_NTPase"/>
</dbReference>
<reference evidence="9" key="1">
    <citation type="submission" date="2021-03" db="EMBL/GenBank/DDBJ databases">
        <title>Genomic Encyclopedia of Type Strains, Phase IV (KMG-IV): sequencing the most valuable type-strain genomes for metagenomic binning, comparative biology and taxonomic classification.</title>
        <authorList>
            <person name="Goeker M."/>
        </authorList>
    </citation>
    <scope>NUCLEOTIDE SEQUENCE</scope>
    <source>
        <strain evidence="9">DSM 107338</strain>
    </source>
</reference>
<evidence type="ECO:0000313" key="9">
    <source>
        <dbReference type="EMBL" id="MBP2078574.1"/>
    </source>
</evidence>
<dbReference type="EC" id="2.7.1.113" evidence="9"/>
<evidence type="ECO:0000259" key="8">
    <source>
        <dbReference type="Pfam" id="PF01712"/>
    </source>
</evidence>
<dbReference type="Proteomes" id="UP001138793">
    <property type="component" value="Unassembled WGS sequence"/>
</dbReference>
<dbReference type="RefSeq" id="WP_149475837.1">
    <property type="nucleotide sequence ID" value="NZ_JAGGMB010000009.1"/>
</dbReference>
<dbReference type="InterPro" id="IPR031314">
    <property type="entry name" value="DNK_dom"/>
</dbReference>
<evidence type="ECO:0000256" key="4">
    <source>
        <dbReference type="ARBA" id="ARBA00022777"/>
    </source>
</evidence>
<dbReference type="PANTHER" id="PTHR10513:SF46">
    <property type="entry name" value="DEOXYGUANOSINE KINASE"/>
    <property type="match status" value="1"/>
</dbReference>
<name>A0A9X0YTX8_9BACI</name>
<keyword evidence="2 9" id="KW-0808">Transferase</keyword>
<dbReference type="InterPro" id="IPR002624">
    <property type="entry name" value="DCK/DGK"/>
</dbReference>
<comment type="caution">
    <text evidence="9">The sequence shown here is derived from an EMBL/GenBank/DDBJ whole genome shotgun (WGS) entry which is preliminary data.</text>
</comment>
<proteinExistence type="inferred from homology"/>
<evidence type="ECO:0000256" key="1">
    <source>
        <dbReference type="ARBA" id="ARBA00007420"/>
    </source>
</evidence>
<evidence type="ECO:0000256" key="3">
    <source>
        <dbReference type="ARBA" id="ARBA00022741"/>
    </source>
</evidence>
<evidence type="ECO:0000256" key="7">
    <source>
        <dbReference type="PIRSR" id="PIRSR000705-3"/>
    </source>
</evidence>
<gene>
    <name evidence="9" type="ORF">J2Z64_002838</name>
</gene>
<protein>
    <submittedName>
        <fullName evidence="9">Deoxyguanosine kinase</fullName>
        <ecNumber evidence="9">2.7.1.113</ecNumber>
    </submittedName>
</protein>
<evidence type="ECO:0000256" key="5">
    <source>
        <dbReference type="ARBA" id="ARBA00022840"/>
    </source>
</evidence>
<feature type="active site" description="Proton acceptor" evidence="6">
    <location>
        <position position="86"/>
    </location>
</feature>
<dbReference type="EMBL" id="JAGGMB010000009">
    <property type="protein sequence ID" value="MBP2078574.1"/>
    <property type="molecule type" value="Genomic_DNA"/>
</dbReference>
<keyword evidence="3 7" id="KW-0547">Nucleotide-binding</keyword>
<dbReference type="Gene3D" id="3.40.50.300">
    <property type="entry name" value="P-loop containing nucleotide triphosphate hydrolases"/>
    <property type="match status" value="1"/>
</dbReference>
<dbReference type="GO" id="GO:0004138">
    <property type="term" value="F:deoxyguanosine kinase activity"/>
    <property type="evidence" value="ECO:0007669"/>
    <property type="project" value="UniProtKB-EC"/>
</dbReference>
<dbReference type="GO" id="GO:0005524">
    <property type="term" value="F:ATP binding"/>
    <property type="evidence" value="ECO:0007669"/>
    <property type="project" value="UniProtKB-KW"/>
</dbReference>
<keyword evidence="5 7" id="KW-0067">ATP-binding</keyword>
<comment type="similarity">
    <text evidence="1">Belongs to the DCK/DGK family.</text>
</comment>
<evidence type="ECO:0000313" key="10">
    <source>
        <dbReference type="Proteomes" id="UP001138793"/>
    </source>
</evidence>
<feature type="domain" description="Deoxynucleoside kinase" evidence="8">
    <location>
        <begin position="7"/>
        <end position="206"/>
    </location>
</feature>
<organism evidence="9 10">
    <name type="scientific">Oceanobacillus polygoni</name>
    <dbReference type="NCBI Taxonomy" id="1235259"/>
    <lineage>
        <taxon>Bacteria</taxon>
        <taxon>Bacillati</taxon>
        <taxon>Bacillota</taxon>
        <taxon>Bacilli</taxon>
        <taxon>Bacillales</taxon>
        <taxon>Bacillaceae</taxon>
        <taxon>Oceanobacillus</taxon>
    </lineage>
</organism>
<keyword evidence="10" id="KW-1185">Reference proteome</keyword>
<keyword evidence="4 9" id="KW-0418">Kinase</keyword>